<feature type="non-terminal residue" evidence="10">
    <location>
        <position position="221"/>
    </location>
</feature>
<evidence type="ECO:0000256" key="4">
    <source>
        <dbReference type="ARBA" id="ARBA00022692"/>
    </source>
</evidence>
<dbReference type="Gene3D" id="2.40.170.20">
    <property type="entry name" value="TonB-dependent receptor, beta-barrel domain"/>
    <property type="match status" value="1"/>
</dbReference>
<evidence type="ECO:0000256" key="6">
    <source>
        <dbReference type="ARBA" id="ARBA00023136"/>
    </source>
</evidence>
<feature type="non-terminal residue" evidence="10">
    <location>
        <position position="1"/>
    </location>
</feature>
<comment type="caution">
    <text evidence="10">The sequence shown here is derived from an EMBL/GenBank/DDBJ whole genome shotgun (WGS) entry which is preliminary data.</text>
</comment>
<evidence type="ECO:0000256" key="3">
    <source>
        <dbReference type="ARBA" id="ARBA00022452"/>
    </source>
</evidence>
<dbReference type="Pfam" id="PF00593">
    <property type="entry name" value="TonB_dep_Rec_b-barrel"/>
    <property type="match status" value="1"/>
</dbReference>
<evidence type="ECO:0000256" key="8">
    <source>
        <dbReference type="PROSITE-ProRule" id="PRU01360"/>
    </source>
</evidence>
<name>A0A354M1E9_9BACT</name>
<dbReference type="Proteomes" id="UP000262954">
    <property type="component" value="Unassembled WGS sequence"/>
</dbReference>
<evidence type="ECO:0000256" key="7">
    <source>
        <dbReference type="ARBA" id="ARBA00023237"/>
    </source>
</evidence>
<gene>
    <name evidence="10" type="ORF">DDY73_04980</name>
</gene>
<dbReference type="GO" id="GO:0009279">
    <property type="term" value="C:cell outer membrane"/>
    <property type="evidence" value="ECO:0007669"/>
    <property type="project" value="UniProtKB-SubCell"/>
</dbReference>
<dbReference type="EMBL" id="DNWC01000064">
    <property type="protein sequence ID" value="HBJ08338.1"/>
    <property type="molecule type" value="Genomic_DNA"/>
</dbReference>
<dbReference type="SUPFAM" id="SSF56935">
    <property type="entry name" value="Porins"/>
    <property type="match status" value="1"/>
</dbReference>
<evidence type="ECO:0000256" key="1">
    <source>
        <dbReference type="ARBA" id="ARBA00004571"/>
    </source>
</evidence>
<organism evidence="10 11">
    <name type="scientific">Coprobacter fastidiosus</name>
    <dbReference type="NCBI Taxonomy" id="1099853"/>
    <lineage>
        <taxon>Bacteria</taxon>
        <taxon>Pseudomonadati</taxon>
        <taxon>Bacteroidota</taxon>
        <taxon>Bacteroidia</taxon>
        <taxon>Bacteroidales</taxon>
        <taxon>Barnesiellaceae</taxon>
        <taxon>Coprobacter</taxon>
    </lineage>
</organism>
<keyword evidence="7 8" id="KW-0998">Cell outer membrane</keyword>
<dbReference type="AlphaFoldDB" id="A0A354M1E9"/>
<evidence type="ECO:0000256" key="2">
    <source>
        <dbReference type="ARBA" id="ARBA00022448"/>
    </source>
</evidence>
<evidence type="ECO:0000313" key="11">
    <source>
        <dbReference type="Proteomes" id="UP000262954"/>
    </source>
</evidence>
<dbReference type="InterPro" id="IPR000531">
    <property type="entry name" value="Beta-barrel_TonB"/>
</dbReference>
<protein>
    <submittedName>
        <fullName evidence="10">SusC/RagA family TonB-linked outer membrane protein</fullName>
    </submittedName>
</protein>
<keyword evidence="4 8" id="KW-0812">Transmembrane</keyword>
<dbReference type="InterPro" id="IPR036942">
    <property type="entry name" value="Beta-barrel_TonB_sf"/>
</dbReference>
<accession>A0A354M1E9</accession>
<dbReference type="InterPro" id="IPR039426">
    <property type="entry name" value="TonB-dep_rcpt-like"/>
</dbReference>
<proteinExistence type="inferred from homology"/>
<keyword evidence="3 8" id="KW-1134">Transmembrane beta strand</keyword>
<keyword evidence="2 8" id="KW-0813">Transport</keyword>
<comment type="similarity">
    <text evidence="8">Belongs to the TonB-dependent receptor family.</text>
</comment>
<keyword evidence="6 8" id="KW-0472">Membrane</keyword>
<keyword evidence="5" id="KW-0798">TonB box</keyword>
<evidence type="ECO:0000313" key="10">
    <source>
        <dbReference type="EMBL" id="HBJ08338.1"/>
    </source>
</evidence>
<evidence type="ECO:0000256" key="5">
    <source>
        <dbReference type="ARBA" id="ARBA00023077"/>
    </source>
</evidence>
<sequence length="221" mass="24666">SWLNFAKLRLSFAQVGKDTDPYQLYNRFVYHQTPNGPEAAAVDVLENANLKPEIATSYEAGLDMRFFDNRLGFDFTYYYSDTKNQVMKVPMSGAYAWKRINAGNIVNKGLELMIYSTPVKTKDFVFDLGVNLAHNRSTVKELADGVSRMDFDNSEKLLVNVGAFSGGKLGDIFPRKSYARDIEGRIIVGEDGLPLVNSEKNPKAIGNIQPDLLMSVSPSFT</sequence>
<dbReference type="PROSITE" id="PS52016">
    <property type="entry name" value="TONB_DEPENDENT_REC_3"/>
    <property type="match status" value="1"/>
</dbReference>
<evidence type="ECO:0000259" key="9">
    <source>
        <dbReference type="Pfam" id="PF00593"/>
    </source>
</evidence>
<reference evidence="10 11" key="1">
    <citation type="journal article" date="2018" name="Nat. Biotechnol.">
        <title>A standardized bacterial taxonomy based on genome phylogeny substantially revises the tree of life.</title>
        <authorList>
            <person name="Parks D.H."/>
            <person name="Chuvochina M."/>
            <person name="Waite D.W."/>
            <person name="Rinke C."/>
            <person name="Skarshewski A."/>
            <person name="Chaumeil P.A."/>
            <person name="Hugenholtz P."/>
        </authorList>
    </citation>
    <scope>NUCLEOTIDE SEQUENCE [LARGE SCALE GENOMIC DNA]</scope>
    <source>
        <strain evidence="10">UBA11482</strain>
    </source>
</reference>
<feature type="domain" description="TonB-dependent receptor-like beta-barrel" evidence="9">
    <location>
        <begin position="7"/>
        <end position="140"/>
    </location>
</feature>
<comment type="subcellular location">
    <subcellularLocation>
        <location evidence="1 8">Cell outer membrane</location>
        <topology evidence="1 8">Multi-pass membrane protein</topology>
    </subcellularLocation>
</comment>